<feature type="non-terminal residue" evidence="1">
    <location>
        <position position="120"/>
    </location>
</feature>
<dbReference type="EMBL" id="RCHS01003327">
    <property type="protein sequence ID" value="RMX42617.1"/>
    <property type="molecule type" value="Genomic_DNA"/>
</dbReference>
<dbReference type="Proteomes" id="UP000275408">
    <property type="component" value="Unassembled WGS sequence"/>
</dbReference>
<evidence type="ECO:0000313" key="1">
    <source>
        <dbReference type="EMBL" id="RMX42617.1"/>
    </source>
</evidence>
<gene>
    <name evidence="1" type="ORF">pdam_00025322</name>
</gene>
<proteinExistence type="predicted"/>
<comment type="caution">
    <text evidence="1">The sequence shown here is derived from an EMBL/GenBank/DDBJ whole genome shotgun (WGS) entry which is preliminary data.</text>
</comment>
<sequence length="120" mass="14196">MIRIDKRIWRISETHSKKAALSDTKSLLDNFWPFFTISRDTTGSVRRNECKRGRPLQNYNVKSSQFTEVFARKLCENGVVALTFANWKTKDPDEENVLTYYLNEKELWEKEIDKFLASLK</sequence>
<reference evidence="1 2" key="1">
    <citation type="journal article" date="2018" name="Sci. Rep.">
        <title>Comparative analysis of the Pocillopora damicornis genome highlights role of immune system in coral evolution.</title>
        <authorList>
            <person name="Cunning R."/>
            <person name="Bay R.A."/>
            <person name="Gillette P."/>
            <person name="Baker A.C."/>
            <person name="Traylor-Knowles N."/>
        </authorList>
    </citation>
    <scope>NUCLEOTIDE SEQUENCE [LARGE SCALE GENOMIC DNA]</scope>
    <source>
        <strain evidence="1">RSMAS</strain>
        <tissue evidence="1">Whole animal</tissue>
    </source>
</reference>
<protein>
    <submittedName>
        <fullName evidence="1">Uncharacterized protein</fullName>
    </submittedName>
</protein>
<organism evidence="1 2">
    <name type="scientific">Pocillopora damicornis</name>
    <name type="common">Cauliflower coral</name>
    <name type="synonym">Millepora damicornis</name>
    <dbReference type="NCBI Taxonomy" id="46731"/>
    <lineage>
        <taxon>Eukaryota</taxon>
        <taxon>Metazoa</taxon>
        <taxon>Cnidaria</taxon>
        <taxon>Anthozoa</taxon>
        <taxon>Hexacorallia</taxon>
        <taxon>Scleractinia</taxon>
        <taxon>Astrocoeniina</taxon>
        <taxon>Pocilloporidae</taxon>
        <taxon>Pocillopora</taxon>
    </lineage>
</organism>
<keyword evidence="2" id="KW-1185">Reference proteome</keyword>
<dbReference type="AlphaFoldDB" id="A0A3M6TMJ6"/>
<name>A0A3M6TMJ6_POCDA</name>
<accession>A0A3M6TMJ6</accession>
<evidence type="ECO:0000313" key="2">
    <source>
        <dbReference type="Proteomes" id="UP000275408"/>
    </source>
</evidence>